<reference evidence="1 2" key="1">
    <citation type="submission" date="2015-03" db="EMBL/GenBank/DDBJ databases">
        <title>Luteipulveratus halotolerans sp. nov., a novel actinobacterium (Dermacoccaceae) from Sarawak, Malaysia.</title>
        <authorList>
            <person name="Juboi H."/>
            <person name="Basik A."/>
            <person name="Shamsul S.S."/>
            <person name="Arnold P."/>
            <person name="Schmitt E.K."/>
            <person name="Sanglier J.-J."/>
            <person name="Yeo T."/>
        </authorList>
    </citation>
    <scope>NUCLEOTIDE SEQUENCE [LARGE SCALE GENOMIC DNA]</scope>
    <source>
        <strain evidence="1 2">MN07-A0370</strain>
    </source>
</reference>
<evidence type="ECO:0000313" key="2">
    <source>
        <dbReference type="Proteomes" id="UP000066480"/>
    </source>
</evidence>
<dbReference type="Proteomes" id="UP000066480">
    <property type="component" value="Chromosome"/>
</dbReference>
<proteinExistence type="predicted"/>
<dbReference type="KEGG" id="lmoi:VV02_04225"/>
<dbReference type="RefSeq" id="WP_052590091.1">
    <property type="nucleotide sequence ID" value="NZ_CP011112.1"/>
</dbReference>
<dbReference type="STRING" id="571913.VV02_04225"/>
<accession>A0A0K1JF99</accession>
<evidence type="ECO:0000313" key="1">
    <source>
        <dbReference type="EMBL" id="AKU15253.1"/>
    </source>
</evidence>
<protein>
    <submittedName>
        <fullName evidence="1">Uncharacterized protein</fullName>
    </submittedName>
</protein>
<sequence length="61" mass="7224">MIQFNQQQYDAEVAYRRDRIARDYRIAHDWESAARRAGGRVKALWSRESKLPKAVRRAPAH</sequence>
<dbReference type="EMBL" id="CP011112">
    <property type="protein sequence ID" value="AKU15253.1"/>
    <property type="molecule type" value="Genomic_DNA"/>
</dbReference>
<gene>
    <name evidence="1" type="ORF">VV02_04225</name>
</gene>
<dbReference type="AlphaFoldDB" id="A0A0K1JF99"/>
<name>A0A0K1JF99_9MICO</name>
<organism evidence="1 2">
    <name type="scientific">Luteipulveratus mongoliensis</name>
    <dbReference type="NCBI Taxonomy" id="571913"/>
    <lineage>
        <taxon>Bacteria</taxon>
        <taxon>Bacillati</taxon>
        <taxon>Actinomycetota</taxon>
        <taxon>Actinomycetes</taxon>
        <taxon>Micrococcales</taxon>
        <taxon>Dermacoccaceae</taxon>
        <taxon>Luteipulveratus</taxon>
    </lineage>
</organism>
<keyword evidence="2" id="KW-1185">Reference proteome</keyword>